<name>A0AAU7Y533_9PSED</name>
<dbReference type="AlphaFoldDB" id="A0AAU7Y533"/>
<sequence>MAASQAKQYCIVTLGYQRLLLPKAQALKLMDLASTAMTVDYDYSGDGIRYRVEAPLEVEVTTVRPGQVVMPAAEMKPARPKRGQLLLED</sequence>
<dbReference type="RefSeq" id="WP_350447798.1">
    <property type="nucleotide sequence ID" value="NZ_CP158373.1"/>
</dbReference>
<accession>A0AAU7Y533</accession>
<protein>
    <submittedName>
        <fullName evidence="1">Uncharacterized protein</fullName>
    </submittedName>
</protein>
<evidence type="ECO:0000313" key="1">
    <source>
        <dbReference type="EMBL" id="XBY65194.1"/>
    </source>
</evidence>
<reference evidence="1" key="1">
    <citation type="submission" date="2023-08" db="EMBL/GenBank/DDBJ databases">
        <title>Increased levels of nutrients transform a symbiont into a lethal pathobiont.</title>
        <authorList>
            <person name="Lachnit T."/>
            <person name="Ulrich L."/>
            <person name="Willmer F.M."/>
            <person name="Hasenbein T."/>
            <person name="Steiner L.X."/>
            <person name="Wolters M."/>
            <person name="Herbst E.M."/>
            <person name="Deines P."/>
        </authorList>
    </citation>
    <scope>NUCLEOTIDE SEQUENCE</scope>
    <source>
        <strain evidence="1">T3</strain>
    </source>
</reference>
<proteinExistence type="predicted"/>
<dbReference type="EMBL" id="CP158373">
    <property type="protein sequence ID" value="XBY65194.1"/>
    <property type="molecule type" value="Genomic_DNA"/>
</dbReference>
<organism evidence="1">
    <name type="scientific">Pseudomonas solani</name>
    <dbReference type="NCBI Taxonomy" id="2731552"/>
    <lineage>
        <taxon>Bacteria</taxon>
        <taxon>Pseudomonadati</taxon>
        <taxon>Pseudomonadota</taxon>
        <taxon>Gammaproteobacteria</taxon>
        <taxon>Pseudomonadales</taxon>
        <taxon>Pseudomonadaceae</taxon>
        <taxon>Pseudomonas</taxon>
    </lineage>
</organism>
<gene>
    <name evidence="1" type="ORF">ABS648_05350</name>
</gene>